<evidence type="ECO:0000313" key="2">
    <source>
        <dbReference type="EMBL" id="KZV50039.1"/>
    </source>
</evidence>
<evidence type="ECO:0000313" key="3">
    <source>
        <dbReference type="Proteomes" id="UP000250235"/>
    </source>
</evidence>
<keyword evidence="3" id="KW-1185">Reference proteome</keyword>
<evidence type="ECO:0000256" key="1">
    <source>
        <dbReference type="SAM" id="MobiDB-lite"/>
    </source>
</evidence>
<organism evidence="2 3">
    <name type="scientific">Dorcoceras hygrometricum</name>
    <dbReference type="NCBI Taxonomy" id="472368"/>
    <lineage>
        <taxon>Eukaryota</taxon>
        <taxon>Viridiplantae</taxon>
        <taxon>Streptophyta</taxon>
        <taxon>Embryophyta</taxon>
        <taxon>Tracheophyta</taxon>
        <taxon>Spermatophyta</taxon>
        <taxon>Magnoliopsida</taxon>
        <taxon>eudicotyledons</taxon>
        <taxon>Gunneridae</taxon>
        <taxon>Pentapetalae</taxon>
        <taxon>asterids</taxon>
        <taxon>lamiids</taxon>
        <taxon>Lamiales</taxon>
        <taxon>Gesneriaceae</taxon>
        <taxon>Didymocarpoideae</taxon>
        <taxon>Trichosporeae</taxon>
        <taxon>Loxocarpinae</taxon>
        <taxon>Dorcoceras</taxon>
    </lineage>
</organism>
<sequence length="83" mass="9018">MQMLCMRHRITAEGYNQQGSQGTNIAPRDQQQISGHGSRPPPMSVSPFGAKVHSAEHPRRSPRPLDSSAEHLAVLPLPLLSGI</sequence>
<dbReference type="Proteomes" id="UP000250235">
    <property type="component" value="Unassembled WGS sequence"/>
</dbReference>
<accession>A0A2Z7CZI0</accession>
<reference evidence="2 3" key="1">
    <citation type="journal article" date="2015" name="Proc. Natl. Acad. Sci. U.S.A.">
        <title>The resurrection genome of Boea hygrometrica: A blueprint for survival of dehydration.</title>
        <authorList>
            <person name="Xiao L."/>
            <person name="Yang G."/>
            <person name="Zhang L."/>
            <person name="Yang X."/>
            <person name="Zhao S."/>
            <person name="Ji Z."/>
            <person name="Zhou Q."/>
            <person name="Hu M."/>
            <person name="Wang Y."/>
            <person name="Chen M."/>
            <person name="Xu Y."/>
            <person name="Jin H."/>
            <person name="Xiao X."/>
            <person name="Hu G."/>
            <person name="Bao F."/>
            <person name="Hu Y."/>
            <person name="Wan P."/>
            <person name="Li L."/>
            <person name="Deng X."/>
            <person name="Kuang T."/>
            <person name="Xiang C."/>
            <person name="Zhu J.K."/>
            <person name="Oliver M.J."/>
            <person name="He Y."/>
        </authorList>
    </citation>
    <scope>NUCLEOTIDE SEQUENCE [LARGE SCALE GENOMIC DNA]</scope>
    <source>
        <strain evidence="3">cv. XS01</strain>
    </source>
</reference>
<dbReference type="AlphaFoldDB" id="A0A2Z7CZI0"/>
<proteinExistence type="predicted"/>
<feature type="region of interest" description="Disordered" evidence="1">
    <location>
        <begin position="14"/>
        <end position="68"/>
    </location>
</feature>
<feature type="compositionally biased region" description="Polar residues" evidence="1">
    <location>
        <begin position="14"/>
        <end position="35"/>
    </location>
</feature>
<name>A0A2Z7CZI0_9LAMI</name>
<gene>
    <name evidence="2" type="ORF">F511_32399</name>
</gene>
<dbReference type="EMBL" id="KQ992569">
    <property type="protein sequence ID" value="KZV50039.1"/>
    <property type="molecule type" value="Genomic_DNA"/>
</dbReference>
<protein>
    <submittedName>
        <fullName evidence="2">Uncharacterized protein</fullName>
    </submittedName>
</protein>